<feature type="region of interest" description="Disordered" evidence="2">
    <location>
        <begin position="1"/>
        <end position="60"/>
    </location>
</feature>
<evidence type="ECO:0000313" key="5">
    <source>
        <dbReference type="Proteomes" id="UP000050398"/>
    </source>
</evidence>
<dbReference type="AlphaFoldDB" id="A0A0P6WPU5"/>
<dbReference type="PATRIC" id="fig|218284.4.peg.1662"/>
<accession>A0A0P6WPU5</accession>
<dbReference type="Gene3D" id="1.10.1470.10">
    <property type="entry name" value="YjbJ"/>
    <property type="match status" value="1"/>
</dbReference>
<dbReference type="OrthoDB" id="2937381at2"/>
<dbReference type="SUPFAM" id="SSF69047">
    <property type="entry name" value="Hypothetical protein YjbJ"/>
    <property type="match status" value="1"/>
</dbReference>
<evidence type="ECO:0000256" key="2">
    <source>
        <dbReference type="SAM" id="MobiDB-lite"/>
    </source>
</evidence>
<dbReference type="InterPro" id="IPR036629">
    <property type="entry name" value="YjbJ_sf"/>
</dbReference>
<protein>
    <recommendedName>
        <fullName evidence="3">CsbD-like domain-containing protein</fullName>
    </recommendedName>
</protein>
<gene>
    <name evidence="4" type="ORF">AM506_17230</name>
</gene>
<dbReference type="Pfam" id="PF05532">
    <property type="entry name" value="CsbD"/>
    <property type="match status" value="1"/>
</dbReference>
<name>A0A0P6WPU5_9BACI</name>
<reference evidence="4 5" key="1">
    <citation type="submission" date="2015-08" db="EMBL/GenBank/DDBJ databases">
        <title>Draft Genome Sequence of Bacillus vietnamensis UCD-SED5.</title>
        <authorList>
            <person name="Lee R.D."/>
            <person name="Jospin G."/>
            <person name="Lang J.M."/>
            <person name="Coil D.A."/>
            <person name="Eisen J.A."/>
        </authorList>
    </citation>
    <scope>NUCLEOTIDE SEQUENCE [LARGE SCALE GENOMIC DNA]</scope>
    <source>
        <strain evidence="4 5">UCD-SED5</strain>
    </source>
</reference>
<dbReference type="Proteomes" id="UP000050398">
    <property type="component" value="Unassembled WGS sequence"/>
</dbReference>
<proteinExistence type="inferred from homology"/>
<comment type="similarity">
    <text evidence="1">Belongs to the UPF0337 (CsbD) family.</text>
</comment>
<comment type="caution">
    <text evidence="4">The sequence shown here is derived from an EMBL/GenBank/DDBJ whole genome shotgun (WGS) entry which is preliminary data.</text>
</comment>
<evidence type="ECO:0000259" key="3">
    <source>
        <dbReference type="Pfam" id="PF05532"/>
    </source>
</evidence>
<organism evidence="4 5">
    <name type="scientific">Rossellomorea vietnamensis</name>
    <dbReference type="NCBI Taxonomy" id="218284"/>
    <lineage>
        <taxon>Bacteria</taxon>
        <taxon>Bacillati</taxon>
        <taxon>Bacillota</taxon>
        <taxon>Bacilli</taxon>
        <taxon>Bacillales</taxon>
        <taxon>Bacillaceae</taxon>
        <taxon>Rossellomorea</taxon>
    </lineage>
</organism>
<dbReference type="InterPro" id="IPR008462">
    <property type="entry name" value="CsbD"/>
</dbReference>
<sequence>MSENHDQVKGKRNQTKGDLKKGLGKLTNDDSKIAEGERDKDKGKLQEKVGDVKESFKKSW</sequence>
<evidence type="ECO:0000256" key="1">
    <source>
        <dbReference type="ARBA" id="ARBA00009129"/>
    </source>
</evidence>
<feature type="domain" description="CsbD-like" evidence="3">
    <location>
        <begin position="6"/>
        <end position="58"/>
    </location>
</feature>
<evidence type="ECO:0000313" key="4">
    <source>
        <dbReference type="EMBL" id="KPL58361.1"/>
    </source>
</evidence>
<dbReference type="EMBL" id="LIXZ01000016">
    <property type="protein sequence ID" value="KPL58361.1"/>
    <property type="molecule type" value="Genomic_DNA"/>
</dbReference>
<dbReference type="RefSeq" id="WP_060673734.1">
    <property type="nucleotide sequence ID" value="NZ_JBCNGU010000022.1"/>
</dbReference>